<dbReference type="AlphaFoldDB" id="A0A1I5KMM5"/>
<reference evidence="4 5" key="1">
    <citation type="submission" date="2016-10" db="EMBL/GenBank/DDBJ databases">
        <authorList>
            <person name="de Groot N.N."/>
        </authorList>
    </citation>
    <scope>NUCLEOTIDE SEQUENCE [LARGE SCALE GENOMIC DNA]</scope>
    <source>
        <strain evidence="4 5">DSM 19547</strain>
    </source>
</reference>
<proteinExistence type="predicted"/>
<keyword evidence="5" id="KW-1185">Reference proteome</keyword>
<evidence type="ECO:0008006" key="6">
    <source>
        <dbReference type="Google" id="ProtNLM"/>
    </source>
</evidence>
<dbReference type="Proteomes" id="UP000199356">
    <property type="component" value="Unassembled WGS sequence"/>
</dbReference>
<name>A0A1I5KMM5_9RHOB</name>
<dbReference type="EMBL" id="FOXA01000001">
    <property type="protein sequence ID" value="SFO86083.1"/>
    <property type="molecule type" value="Genomic_DNA"/>
</dbReference>
<evidence type="ECO:0000313" key="5">
    <source>
        <dbReference type="Proteomes" id="UP000199356"/>
    </source>
</evidence>
<keyword evidence="2" id="KW-0812">Transmembrane</keyword>
<protein>
    <recommendedName>
        <fullName evidence="6">HupE / UreJ protein</fullName>
    </recommendedName>
</protein>
<sequence length="77" mass="7986">MKTLTLLTILAPGVAQAHTGHVGEVAGHDHWVAGAAIGVAIGLSLWAIWKEKGARARSEDEASDQDEAGADAEEQQA</sequence>
<keyword evidence="3" id="KW-0732">Signal</keyword>
<evidence type="ECO:0000256" key="2">
    <source>
        <dbReference type="SAM" id="Phobius"/>
    </source>
</evidence>
<gene>
    <name evidence="4" type="ORF">SAMN04488047_101199</name>
</gene>
<feature type="compositionally biased region" description="Acidic residues" evidence="1">
    <location>
        <begin position="61"/>
        <end position="77"/>
    </location>
</feature>
<feature type="region of interest" description="Disordered" evidence="1">
    <location>
        <begin position="54"/>
        <end position="77"/>
    </location>
</feature>
<accession>A0A1I5KMM5</accession>
<organism evidence="4 5">
    <name type="scientific">Tranquillimonas alkanivorans</name>
    <dbReference type="NCBI Taxonomy" id="441119"/>
    <lineage>
        <taxon>Bacteria</taxon>
        <taxon>Pseudomonadati</taxon>
        <taxon>Pseudomonadota</taxon>
        <taxon>Alphaproteobacteria</taxon>
        <taxon>Rhodobacterales</taxon>
        <taxon>Roseobacteraceae</taxon>
        <taxon>Tranquillimonas</taxon>
    </lineage>
</organism>
<feature type="signal peptide" evidence="3">
    <location>
        <begin position="1"/>
        <end position="17"/>
    </location>
</feature>
<dbReference type="RefSeq" id="WP_093416504.1">
    <property type="nucleotide sequence ID" value="NZ_FOXA01000001.1"/>
</dbReference>
<dbReference type="OrthoDB" id="7875081at2"/>
<evidence type="ECO:0000256" key="3">
    <source>
        <dbReference type="SAM" id="SignalP"/>
    </source>
</evidence>
<dbReference type="STRING" id="441119.SAMN04488047_101199"/>
<evidence type="ECO:0000256" key="1">
    <source>
        <dbReference type="SAM" id="MobiDB-lite"/>
    </source>
</evidence>
<keyword evidence="2" id="KW-1133">Transmembrane helix</keyword>
<keyword evidence="2" id="KW-0472">Membrane</keyword>
<feature type="chain" id="PRO_5011510539" description="HupE / UreJ protein" evidence="3">
    <location>
        <begin position="18"/>
        <end position="77"/>
    </location>
</feature>
<dbReference type="InterPro" id="IPR046619">
    <property type="entry name" value="DUF6732"/>
</dbReference>
<feature type="transmembrane region" description="Helical" evidence="2">
    <location>
        <begin position="31"/>
        <end position="49"/>
    </location>
</feature>
<evidence type="ECO:0000313" key="4">
    <source>
        <dbReference type="EMBL" id="SFO86083.1"/>
    </source>
</evidence>
<dbReference type="Pfam" id="PF20506">
    <property type="entry name" value="DUF6732"/>
    <property type="match status" value="1"/>
</dbReference>